<dbReference type="PANTHER" id="PTHR34142">
    <property type="entry name" value="ENDO-BETA-1,4-GLUCANASE A"/>
    <property type="match status" value="1"/>
</dbReference>
<accession>D5UPW4</accession>
<evidence type="ECO:0000313" key="7">
    <source>
        <dbReference type="Proteomes" id="UP000001213"/>
    </source>
</evidence>
<evidence type="ECO:0000256" key="3">
    <source>
        <dbReference type="RuleBase" id="RU361153"/>
    </source>
</evidence>
<feature type="domain" description="Glycoside hydrolase family 5" evidence="5">
    <location>
        <begin position="61"/>
        <end position="348"/>
    </location>
</feature>
<evidence type="ECO:0000259" key="5">
    <source>
        <dbReference type="Pfam" id="PF00150"/>
    </source>
</evidence>
<keyword evidence="1 3" id="KW-0378">Hydrolase</keyword>
<protein>
    <recommendedName>
        <fullName evidence="5">Glycoside hydrolase family 5 domain-containing protein</fullName>
    </recommendedName>
</protein>
<dbReference type="GO" id="GO:0004553">
    <property type="term" value="F:hydrolase activity, hydrolyzing O-glycosyl compounds"/>
    <property type="evidence" value="ECO:0007669"/>
    <property type="project" value="InterPro"/>
</dbReference>
<dbReference type="Pfam" id="PF00150">
    <property type="entry name" value="Cellulase"/>
    <property type="match status" value="1"/>
</dbReference>
<gene>
    <name evidence="6" type="ordered locus">Tpau_0078</name>
</gene>
<dbReference type="AlphaFoldDB" id="D5UPW4"/>
<dbReference type="EMBL" id="CP001966">
    <property type="protein sequence ID" value="ADG76732.1"/>
    <property type="molecule type" value="Genomic_DNA"/>
</dbReference>
<feature type="chain" id="PRO_5003077673" description="Glycoside hydrolase family 5 domain-containing protein" evidence="4">
    <location>
        <begin position="32"/>
        <end position="421"/>
    </location>
</feature>
<dbReference type="Gene3D" id="3.20.20.80">
    <property type="entry name" value="Glycosidases"/>
    <property type="match status" value="1"/>
</dbReference>
<dbReference type="eggNOG" id="COG2730">
    <property type="taxonomic scope" value="Bacteria"/>
</dbReference>
<dbReference type="InterPro" id="IPR017853">
    <property type="entry name" value="GH"/>
</dbReference>
<dbReference type="Proteomes" id="UP000001213">
    <property type="component" value="Chromosome"/>
</dbReference>
<reference evidence="7" key="1">
    <citation type="submission" date="2010-03" db="EMBL/GenBank/DDBJ databases">
        <title>The complete chromosome of Tsukamurella paurometabola DSM 20162.</title>
        <authorList>
            <consortium name="US DOE Joint Genome Institute (JGI-PGF)"/>
            <person name="Lucas S."/>
            <person name="Copeland A."/>
            <person name="Lapidus A."/>
            <person name="Glavina del Rio T."/>
            <person name="Dalin E."/>
            <person name="Tice H."/>
            <person name="Bruce D."/>
            <person name="Goodwin L."/>
            <person name="Pitluck S."/>
            <person name="Kyrpides N."/>
            <person name="Mavromatis K."/>
            <person name="Ivanova N."/>
            <person name="Mikhailova N."/>
            <person name="Munk A.C."/>
            <person name="Brettin T."/>
            <person name="Detter J.C."/>
            <person name="Tapia R."/>
            <person name="Han C."/>
            <person name="Larimer F."/>
            <person name="Land M."/>
            <person name="Hauser L."/>
            <person name="Markowitz V."/>
            <person name="Cheng J.-F."/>
            <person name="Hugenholtz P."/>
            <person name="Woyke T."/>
            <person name="Wu D."/>
            <person name="Jando M."/>
            <person name="Brambilla E."/>
            <person name="Klenk H.-P."/>
            <person name="Eisen J.A."/>
        </authorList>
    </citation>
    <scope>NUCLEOTIDE SEQUENCE [LARGE SCALE GENOMIC DNA]</scope>
    <source>
        <strain evidence="7">ATCC 8368 / DSM 20162 / CCUG 35730 / CIP 100753 / JCM 10117 / KCTC 9821 / NBRC 16120 / NCIMB 702349 / NCTC 13040</strain>
    </source>
</reference>
<keyword evidence="2 3" id="KW-0326">Glycosidase</keyword>
<dbReference type="SUPFAM" id="SSF51445">
    <property type="entry name" value="(Trans)glycosidases"/>
    <property type="match status" value="1"/>
</dbReference>
<name>D5UPW4_TSUPD</name>
<dbReference type="HOGENOM" id="CLU_690182_0_0_11"/>
<evidence type="ECO:0000256" key="4">
    <source>
        <dbReference type="SAM" id="SignalP"/>
    </source>
</evidence>
<feature type="signal peptide" evidence="4">
    <location>
        <begin position="1"/>
        <end position="31"/>
    </location>
</feature>
<dbReference type="GO" id="GO:0009251">
    <property type="term" value="P:glucan catabolic process"/>
    <property type="evidence" value="ECO:0007669"/>
    <property type="project" value="TreeGrafter"/>
</dbReference>
<dbReference type="CAZy" id="GH5">
    <property type="family name" value="Glycoside Hydrolase Family 5"/>
</dbReference>
<sequence>METIMKARFAAFAASFVIAASLLSAPPSASANGSYGFGQRGVNTNMLFVQSQTAYDWPDESPSKFGEPQSTYDYLAAKGHKYVRIGFNWDVMQRGITATNTGAPLDAKYVAKVSSEIAKAKKASLKVVLVLGNPCTWEDRTGATNWEEPTPSRVLLCGKGLTDAHLANLWRRISTLYKSEPAVAVYDLVNEPVSYQHPIRTDMQDPGTWPAPYSAYKSAINASIKAIRDNGDDKYVWVQSLCCTLNHDFASTDPNGPWAVDPLNRIEYSQHMYPVSDPNTASKFEEKKLDPNYDSAPGQFWSDRGYTTGFLWRLDTFGGWCSQFSVKCSIGEVGWHNEISEPETAARWNDLGDEFYNKANYYGFDVLSFGVTTGLQGALSTHGTNPVGQPPNLQGWQFPAPGITRSFSQATVIEKPQHLSK</sequence>
<comment type="similarity">
    <text evidence="3">Belongs to the glycosyl hydrolase 5 (cellulase A) family.</text>
</comment>
<keyword evidence="4" id="KW-0732">Signal</keyword>
<organism evidence="6 7">
    <name type="scientific">Tsukamurella paurometabola (strain ATCC 8368 / DSM 20162 / CCUG 35730 / CIP 100753 / JCM 10117 / KCTC 9821 / NBRC 16120 / NCIMB 702349 / NCTC 13040)</name>
    <name type="common">Corynebacterium paurometabolum</name>
    <dbReference type="NCBI Taxonomy" id="521096"/>
    <lineage>
        <taxon>Bacteria</taxon>
        <taxon>Bacillati</taxon>
        <taxon>Actinomycetota</taxon>
        <taxon>Actinomycetes</taxon>
        <taxon>Mycobacteriales</taxon>
        <taxon>Tsukamurellaceae</taxon>
        <taxon>Tsukamurella</taxon>
    </lineage>
</organism>
<reference evidence="6 7" key="2">
    <citation type="journal article" date="2011" name="Stand. Genomic Sci.">
        <title>Complete genome sequence of Tsukamurella paurometabola type strain (no. 33).</title>
        <authorList>
            <person name="Munk A.C."/>
            <person name="Lapidus A."/>
            <person name="Lucas S."/>
            <person name="Nolan M."/>
            <person name="Tice H."/>
            <person name="Cheng J.F."/>
            <person name="Del Rio T.G."/>
            <person name="Goodwin L."/>
            <person name="Pitluck S."/>
            <person name="Liolios K."/>
            <person name="Huntemann M."/>
            <person name="Ivanova N."/>
            <person name="Mavromatis K."/>
            <person name="Mikhailova N."/>
            <person name="Pati A."/>
            <person name="Chen A."/>
            <person name="Palaniappan K."/>
            <person name="Tapia R."/>
            <person name="Han C."/>
            <person name="Land M."/>
            <person name="Hauser L."/>
            <person name="Chang Y.J."/>
            <person name="Jeffries C.D."/>
            <person name="Brettin T."/>
            <person name="Yasawong M."/>
            <person name="Brambilla E.M."/>
            <person name="Rohde M."/>
            <person name="Sikorski J."/>
            <person name="Goker M."/>
            <person name="Detter J.C."/>
            <person name="Woyke T."/>
            <person name="Bristow J."/>
            <person name="Eisen J.A."/>
            <person name="Markowitz V."/>
            <person name="Hugenholtz P."/>
            <person name="Kyrpides N.C."/>
            <person name="Klenk H.P."/>
        </authorList>
    </citation>
    <scope>NUCLEOTIDE SEQUENCE [LARGE SCALE GENOMIC DNA]</scope>
    <source>
        <strain evidence="7">ATCC 8368 / DSM 20162 / CCUG 35730 / CIP 100753 / JCM 10117 / KCTC 9821 / NBRC 16120 / NCIMB 702349 / NCTC 13040</strain>
    </source>
</reference>
<dbReference type="PANTHER" id="PTHR34142:SF1">
    <property type="entry name" value="GLYCOSIDE HYDROLASE FAMILY 5 DOMAIN-CONTAINING PROTEIN"/>
    <property type="match status" value="1"/>
</dbReference>
<evidence type="ECO:0000256" key="1">
    <source>
        <dbReference type="ARBA" id="ARBA00022801"/>
    </source>
</evidence>
<dbReference type="InterPro" id="IPR001547">
    <property type="entry name" value="Glyco_hydro_5"/>
</dbReference>
<proteinExistence type="inferred from homology"/>
<evidence type="ECO:0000256" key="2">
    <source>
        <dbReference type="ARBA" id="ARBA00023295"/>
    </source>
</evidence>
<keyword evidence="7" id="KW-1185">Reference proteome</keyword>
<dbReference type="STRING" id="521096.Tpau_0078"/>
<evidence type="ECO:0000313" key="6">
    <source>
        <dbReference type="EMBL" id="ADG76732.1"/>
    </source>
</evidence>
<dbReference type="KEGG" id="tpr:Tpau_0078"/>